<feature type="domain" description="3-beta hydroxysteroid dehydrogenase/isomerase" evidence="3">
    <location>
        <begin position="5"/>
        <end position="60"/>
    </location>
</feature>
<protein>
    <submittedName>
        <fullName evidence="4">NAD(P)-binding protein</fullName>
    </submittedName>
</protein>
<gene>
    <name evidence="4" type="ORF">M406DRAFT_253268</name>
</gene>
<dbReference type="Gene3D" id="3.40.50.720">
    <property type="entry name" value="NAD(P)-binding Rossmann-like Domain"/>
    <property type="match status" value="2"/>
</dbReference>
<dbReference type="OrthoDB" id="10058185at2759"/>
<dbReference type="GO" id="GO:0006694">
    <property type="term" value="P:steroid biosynthetic process"/>
    <property type="evidence" value="ECO:0007669"/>
    <property type="project" value="InterPro"/>
</dbReference>
<evidence type="ECO:0000256" key="2">
    <source>
        <dbReference type="ARBA" id="ARBA00023002"/>
    </source>
</evidence>
<dbReference type="InterPro" id="IPR036291">
    <property type="entry name" value="NAD(P)-bd_dom_sf"/>
</dbReference>
<dbReference type="GO" id="GO:0016616">
    <property type="term" value="F:oxidoreductase activity, acting on the CH-OH group of donors, NAD or NADP as acceptor"/>
    <property type="evidence" value="ECO:0007669"/>
    <property type="project" value="InterPro"/>
</dbReference>
<dbReference type="InterPro" id="IPR050177">
    <property type="entry name" value="Lipid_A_modif_metabolic_enz"/>
</dbReference>
<organism evidence="4 5">
    <name type="scientific">Cryphonectria parasitica (strain ATCC 38755 / EP155)</name>
    <dbReference type="NCBI Taxonomy" id="660469"/>
    <lineage>
        <taxon>Eukaryota</taxon>
        <taxon>Fungi</taxon>
        <taxon>Dikarya</taxon>
        <taxon>Ascomycota</taxon>
        <taxon>Pezizomycotina</taxon>
        <taxon>Sordariomycetes</taxon>
        <taxon>Sordariomycetidae</taxon>
        <taxon>Diaporthales</taxon>
        <taxon>Cryphonectriaceae</taxon>
        <taxon>Cryphonectria-Endothia species complex</taxon>
        <taxon>Cryphonectria</taxon>
    </lineage>
</organism>
<dbReference type="SUPFAM" id="SSF51735">
    <property type="entry name" value="NAD(P)-binding Rossmann-fold domains"/>
    <property type="match status" value="1"/>
</dbReference>
<evidence type="ECO:0000259" key="3">
    <source>
        <dbReference type="Pfam" id="PF01073"/>
    </source>
</evidence>
<dbReference type="Pfam" id="PF01073">
    <property type="entry name" value="3Beta_HSD"/>
    <property type="match status" value="2"/>
</dbReference>
<keyword evidence="5" id="KW-1185">Reference proteome</keyword>
<dbReference type="AlphaFoldDB" id="A0A9P4Y4T3"/>
<feature type="non-terminal residue" evidence="4">
    <location>
        <position position="1"/>
    </location>
</feature>
<dbReference type="InterPro" id="IPR002225">
    <property type="entry name" value="3Beta_OHSteriod_DH/Estase"/>
</dbReference>
<comment type="similarity">
    <text evidence="1">Belongs to the 3-beta-HSD family.</text>
</comment>
<sequence length="289" mass="31934">VGPVVVTGGCGFIGSHIVEGLLKADPSCQIHVIDLDSKHNRIHGATYHDCDIAALSDVEAIFLEKRVYTLTKVEAEAEVFATNRQDGNSSMLTVSIRPVTAFGERDNTCMGKTVATCRAGRTNMQIGPGKNYYDVVYVTNLADAHILAAQALIRAYSKPPPPLEARVDGQSFIITNDERILFWDFQRAISASVGPPVKQDDIKIIPRWVAMLAAAFNEWSTWILSWGTKQSPNTREAVHLSTITCTLKCNKAKRELGYKPRVSIHEGFEKAGKWFVGEAKRTEETKKTI</sequence>
<dbReference type="PANTHER" id="PTHR43245:SF51">
    <property type="entry name" value="SHORT CHAIN DEHYDROGENASE_REDUCTASE FAMILY 42E, MEMBER 2"/>
    <property type="match status" value="1"/>
</dbReference>
<dbReference type="RefSeq" id="XP_040777920.1">
    <property type="nucleotide sequence ID" value="XM_040916890.1"/>
</dbReference>
<proteinExistence type="inferred from homology"/>
<dbReference type="GeneID" id="63834019"/>
<name>A0A9P4Y4T3_CRYP1</name>
<dbReference type="EMBL" id="MU032346">
    <property type="protein sequence ID" value="KAF3766959.1"/>
    <property type="molecule type" value="Genomic_DNA"/>
</dbReference>
<keyword evidence="2" id="KW-0560">Oxidoreductase</keyword>
<evidence type="ECO:0000256" key="1">
    <source>
        <dbReference type="ARBA" id="ARBA00009219"/>
    </source>
</evidence>
<comment type="caution">
    <text evidence="4">The sequence shown here is derived from an EMBL/GenBank/DDBJ whole genome shotgun (WGS) entry which is preliminary data.</text>
</comment>
<dbReference type="Proteomes" id="UP000803844">
    <property type="component" value="Unassembled WGS sequence"/>
</dbReference>
<feature type="domain" description="3-beta hydroxysteroid dehydrogenase/isomerase" evidence="3">
    <location>
        <begin position="65"/>
        <end position="196"/>
    </location>
</feature>
<evidence type="ECO:0000313" key="4">
    <source>
        <dbReference type="EMBL" id="KAF3766959.1"/>
    </source>
</evidence>
<evidence type="ECO:0000313" key="5">
    <source>
        <dbReference type="Proteomes" id="UP000803844"/>
    </source>
</evidence>
<dbReference type="PANTHER" id="PTHR43245">
    <property type="entry name" value="BIFUNCTIONAL POLYMYXIN RESISTANCE PROTEIN ARNA"/>
    <property type="match status" value="1"/>
</dbReference>
<accession>A0A9P4Y4T3</accession>
<reference evidence="4" key="1">
    <citation type="journal article" date="2020" name="Phytopathology">
        <title>Genome sequence of the chestnut blight fungus Cryphonectria parasitica EP155: A fundamental resource for an archetypical invasive plant pathogen.</title>
        <authorList>
            <person name="Crouch J.A."/>
            <person name="Dawe A."/>
            <person name="Aerts A."/>
            <person name="Barry K."/>
            <person name="Churchill A.C.L."/>
            <person name="Grimwood J."/>
            <person name="Hillman B."/>
            <person name="Milgroom M.G."/>
            <person name="Pangilinan J."/>
            <person name="Smith M."/>
            <person name="Salamov A."/>
            <person name="Schmutz J."/>
            <person name="Yadav J."/>
            <person name="Grigoriev I.V."/>
            <person name="Nuss D."/>
        </authorList>
    </citation>
    <scope>NUCLEOTIDE SEQUENCE</scope>
    <source>
        <strain evidence="4">EP155</strain>
    </source>
</reference>